<feature type="transmembrane region" description="Helical" evidence="6">
    <location>
        <begin position="150"/>
        <end position="168"/>
    </location>
</feature>
<dbReference type="InterPro" id="IPR037185">
    <property type="entry name" value="EmrE-like"/>
</dbReference>
<keyword evidence="4 6" id="KW-1133">Transmembrane helix</keyword>
<proteinExistence type="inferred from homology"/>
<dbReference type="Gene3D" id="1.10.3730.20">
    <property type="match status" value="1"/>
</dbReference>
<dbReference type="KEGG" id="ptp:RCA23_c22750"/>
<dbReference type="InterPro" id="IPR050638">
    <property type="entry name" value="AA-Vitamin_Transporters"/>
</dbReference>
<evidence type="ECO:0000256" key="4">
    <source>
        <dbReference type="ARBA" id="ARBA00022989"/>
    </source>
</evidence>
<comment type="similarity">
    <text evidence="2">Belongs to the EamA transporter family.</text>
</comment>
<evidence type="ECO:0000256" key="5">
    <source>
        <dbReference type="ARBA" id="ARBA00023136"/>
    </source>
</evidence>
<reference evidence="8 9" key="1">
    <citation type="journal article" date="2014" name="ISME J.">
        <title>Adaptation of an abundant Roseobacter RCA organism to pelagic systems revealed by genomic and transcriptomic analyses.</title>
        <authorList>
            <person name="Voget S."/>
            <person name="Wemheuer B."/>
            <person name="Brinkhoff T."/>
            <person name="Vollmers J."/>
            <person name="Dietrich S."/>
            <person name="Giebel H.A."/>
            <person name="Beardsley C."/>
            <person name="Sardemann C."/>
            <person name="Bakenhus I."/>
            <person name="Billerbeck S."/>
            <person name="Daniel R."/>
            <person name="Simon M."/>
        </authorList>
    </citation>
    <scope>NUCLEOTIDE SEQUENCE [LARGE SCALE GENOMIC DNA]</scope>
    <source>
        <strain evidence="8 9">RCA23</strain>
    </source>
</reference>
<evidence type="ECO:0000313" key="9">
    <source>
        <dbReference type="Proteomes" id="UP000028680"/>
    </source>
</evidence>
<protein>
    <submittedName>
        <fullName evidence="8">Inner membrane transporter</fullName>
    </submittedName>
</protein>
<comment type="subcellular location">
    <subcellularLocation>
        <location evidence="1">Membrane</location>
        <topology evidence="1">Multi-pass membrane protein</topology>
    </subcellularLocation>
</comment>
<evidence type="ECO:0000313" key="8">
    <source>
        <dbReference type="EMBL" id="AII87798.1"/>
    </source>
</evidence>
<feature type="transmembrane region" description="Helical" evidence="6">
    <location>
        <begin position="237"/>
        <end position="261"/>
    </location>
</feature>
<keyword evidence="5 6" id="KW-0472">Membrane</keyword>
<dbReference type="Proteomes" id="UP000028680">
    <property type="component" value="Chromosome"/>
</dbReference>
<feature type="transmembrane region" description="Helical" evidence="6">
    <location>
        <begin position="270"/>
        <end position="289"/>
    </location>
</feature>
<dbReference type="PANTHER" id="PTHR32322">
    <property type="entry name" value="INNER MEMBRANE TRANSPORTER"/>
    <property type="match status" value="1"/>
</dbReference>
<dbReference type="SUPFAM" id="SSF103481">
    <property type="entry name" value="Multidrug resistance efflux transporter EmrE"/>
    <property type="match status" value="2"/>
</dbReference>
<organism evidence="8 9">
    <name type="scientific">Planktomarina temperata RCA23</name>
    <dbReference type="NCBI Taxonomy" id="666509"/>
    <lineage>
        <taxon>Bacteria</taxon>
        <taxon>Pseudomonadati</taxon>
        <taxon>Pseudomonadota</taxon>
        <taxon>Alphaproteobacteria</taxon>
        <taxon>Rhodobacterales</taxon>
        <taxon>Paracoccaceae</taxon>
        <taxon>Planktomarina</taxon>
    </lineage>
</organism>
<evidence type="ECO:0000256" key="3">
    <source>
        <dbReference type="ARBA" id="ARBA00022692"/>
    </source>
</evidence>
<keyword evidence="9" id="KW-1185">Reference proteome</keyword>
<dbReference type="GO" id="GO:0016020">
    <property type="term" value="C:membrane"/>
    <property type="evidence" value="ECO:0007669"/>
    <property type="project" value="UniProtKB-SubCell"/>
</dbReference>
<evidence type="ECO:0000256" key="6">
    <source>
        <dbReference type="SAM" id="Phobius"/>
    </source>
</evidence>
<dbReference type="Pfam" id="PF00892">
    <property type="entry name" value="EamA"/>
    <property type="match status" value="2"/>
</dbReference>
<sequence>MTKPTHIVKSYIDIIVIAPPCDTMERKTQMDRFGAVALTLFALNLAFNQVVIKVTAGGFEPIFGAGVRSLGGMLVLLLWMSWRDVGIALPRAAVLGATISGLLFAFEFMCLFTALDLTTVSRTSIIFYSMPVWLALLAHKLLPGERLSGLRVIGLILAMLGVILAVLDRSSGEVSLFGDLLALGAALSWAGIALCVRLTPFSEVPAEQQLIWQLIVSAPLLLLAATIFGGYAREIELIHIAGMLFQIFAVASFGFLIWFALMKIYPASSVASFSFLSPVFAVILGWLILDEKIGVQIWLALGLVASGIFLINRR</sequence>
<feature type="transmembrane region" description="Helical" evidence="6">
    <location>
        <begin position="180"/>
        <end position="198"/>
    </location>
</feature>
<dbReference type="EMBL" id="CP003984">
    <property type="protein sequence ID" value="AII87798.1"/>
    <property type="molecule type" value="Genomic_DNA"/>
</dbReference>
<gene>
    <name evidence="8" type="ORF">RCA23_c22750</name>
</gene>
<evidence type="ECO:0000256" key="1">
    <source>
        <dbReference type="ARBA" id="ARBA00004141"/>
    </source>
</evidence>
<name>A0AAN0RKC2_9RHOB</name>
<feature type="transmembrane region" description="Helical" evidence="6">
    <location>
        <begin position="295"/>
        <end position="312"/>
    </location>
</feature>
<dbReference type="AlphaFoldDB" id="A0AAN0RKC2"/>
<feature type="transmembrane region" description="Helical" evidence="6">
    <location>
        <begin position="92"/>
        <end position="114"/>
    </location>
</feature>
<dbReference type="PANTHER" id="PTHR32322:SF2">
    <property type="entry name" value="EAMA DOMAIN-CONTAINING PROTEIN"/>
    <property type="match status" value="1"/>
</dbReference>
<dbReference type="InterPro" id="IPR000620">
    <property type="entry name" value="EamA_dom"/>
</dbReference>
<evidence type="ECO:0000256" key="2">
    <source>
        <dbReference type="ARBA" id="ARBA00007362"/>
    </source>
</evidence>
<feature type="transmembrane region" description="Helical" evidence="6">
    <location>
        <begin position="62"/>
        <end position="80"/>
    </location>
</feature>
<keyword evidence="3 6" id="KW-0812">Transmembrane</keyword>
<feature type="transmembrane region" description="Helical" evidence="6">
    <location>
        <begin position="33"/>
        <end position="56"/>
    </location>
</feature>
<evidence type="ECO:0000259" key="7">
    <source>
        <dbReference type="Pfam" id="PF00892"/>
    </source>
</evidence>
<feature type="domain" description="EamA" evidence="7">
    <location>
        <begin position="177"/>
        <end position="312"/>
    </location>
</feature>
<feature type="transmembrane region" description="Helical" evidence="6">
    <location>
        <begin position="210"/>
        <end position="231"/>
    </location>
</feature>
<feature type="transmembrane region" description="Helical" evidence="6">
    <location>
        <begin position="120"/>
        <end position="138"/>
    </location>
</feature>
<feature type="domain" description="EamA" evidence="7">
    <location>
        <begin position="33"/>
        <end position="166"/>
    </location>
</feature>
<accession>A0AAN0RKC2</accession>